<evidence type="ECO:0000256" key="13">
    <source>
        <dbReference type="PIRSR" id="PIRSR001400-2"/>
    </source>
</evidence>
<dbReference type="PRINTS" id="PR00148">
    <property type="entry name" value="ENOLASE"/>
</dbReference>
<dbReference type="Gene3D" id="3.30.390.10">
    <property type="entry name" value="Enolase-like, N-terminal domain"/>
    <property type="match status" value="1"/>
</dbReference>
<feature type="domain" description="Enolase N-terminal" evidence="16">
    <location>
        <begin position="4"/>
        <end position="133"/>
    </location>
</feature>
<comment type="cofactor">
    <cofactor evidence="14">
        <name>Mg(2+)</name>
        <dbReference type="ChEBI" id="CHEBI:18420"/>
    </cofactor>
    <text evidence="14">Mg(2+) is required for catalysis and for stabilizing the dimer.</text>
</comment>
<dbReference type="SFLD" id="SFLDF00002">
    <property type="entry name" value="enolase"/>
    <property type="match status" value="1"/>
</dbReference>
<keyword evidence="10 11" id="KW-0456">Lyase</keyword>
<name>A0A4R6V6W8_9ACTN</name>
<keyword evidence="8 11" id="KW-0460">Magnesium</keyword>
<keyword evidence="5 11" id="KW-0963">Cytoplasm</keyword>
<dbReference type="PANTHER" id="PTHR11902">
    <property type="entry name" value="ENOLASE"/>
    <property type="match status" value="1"/>
</dbReference>
<feature type="binding site" evidence="11">
    <location>
        <position position="385"/>
    </location>
    <ligand>
        <name>(2R)-2-phosphoglycerate</name>
        <dbReference type="ChEBI" id="CHEBI:58289"/>
    </ligand>
</feature>
<dbReference type="GO" id="GO:0005576">
    <property type="term" value="C:extracellular region"/>
    <property type="evidence" value="ECO:0007669"/>
    <property type="project" value="UniProtKB-SubCell"/>
</dbReference>
<proteinExistence type="inferred from homology"/>
<evidence type="ECO:0000256" key="8">
    <source>
        <dbReference type="ARBA" id="ARBA00022842"/>
    </source>
</evidence>
<evidence type="ECO:0000256" key="2">
    <source>
        <dbReference type="ARBA" id="ARBA00009604"/>
    </source>
</evidence>
<feature type="binding site" evidence="13">
    <location>
        <position position="163"/>
    </location>
    <ligand>
        <name>substrate</name>
    </ligand>
</feature>
<dbReference type="Pfam" id="PF03952">
    <property type="entry name" value="Enolase_N"/>
    <property type="match status" value="1"/>
</dbReference>
<dbReference type="InterPro" id="IPR036849">
    <property type="entry name" value="Enolase-like_C_sf"/>
</dbReference>
<dbReference type="InterPro" id="IPR020810">
    <property type="entry name" value="Enolase_C"/>
</dbReference>
<comment type="function">
    <text evidence="11">Catalyzes the reversible conversion of 2-phosphoglycerate (2-PG) into phosphoenolpyruvate (PEP). It is essential for the degradation of carbohydrates via glycolysis.</text>
</comment>
<evidence type="ECO:0000256" key="3">
    <source>
        <dbReference type="ARBA" id="ARBA00012058"/>
    </source>
</evidence>
<comment type="subcellular location">
    <subcellularLocation>
        <location evidence="11">Cytoplasm</location>
    </subcellularLocation>
    <subcellularLocation>
        <location evidence="11">Secreted</location>
    </subcellularLocation>
    <subcellularLocation>
        <location evidence="11">Cell surface</location>
    </subcellularLocation>
    <text evidence="11">Fractions of enolase are present in both the cytoplasm and on the cell surface.</text>
</comment>
<dbReference type="InterPro" id="IPR020811">
    <property type="entry name" value="Enolase_N"/>
</dbReference>
<dbReference type="PIRSF" id="PIRSF001400">
    <property type="entry name" value="Enolase"/>
    <property type="match status" value="1"/>
</dbReference>
<dbReference type="RefSeq" id="WP_133739462.1">
    <property type="nucleotide sequence ID" value="NZ_SNYN01000001.1"/>
</dbReference>
<dbReference type="Proteomes" id="UP000295281">
    <property type="component" value="Unassembled WGS sequence"/>
</dbReference>
<feature type="binding site" evidence="11 14">
    <location>
        <position position="241"/>
    </location>
    <ligand>
        <name>Mg(2+)</name>
        <dbReference type="ChEBI" id="CHEBI:18420"/>
    </ligand>
</feature>
<evidence type="ECO:0000256" key="11">
    <source>
        <dbReference type="HAMAP-Rule" id="MF_00318"/>
    </source>
</evidence>
<dbReference type="HAMAP" id="MF_00318">
    <property type="entry name" value="Enolase"/>
    <property type="match status" value="1"/>
</dbReference>
<organism evidence="17 18">
    <name type="scientific">Actinorugispora endophytica</name>
    <dbReference type="NCBI Taxonomy" id="1605990"/>
    <lineage>
        <taxon>Bacteria</taxon>
        <taxon>Bacillati</taxon>
        <taxon>Actinomycetota</taxon>
        <taxon>Actinomycetes</taxon>
        <taxon>Streptosporangiales</taxon>
        <taxon>Nocardiopsidaceae</taxon>
        <taxon>Actinorugispora</taxon>
    </lineage>
</organism>
<comment type="cofactor">
    <cofactor evidence="11">
        <name>Mg(2+)</name>
        <dbReference type="ChEBI" id="CHEBI:18420"/>
    </cofactor>
    <text evidence="11">Binds a second Mg(2+) ion via substrate during catalysis.</text>
</comment>
<feature type="binding site" evidence="11 14">
    <location>
        <position position="282"/>
    </location>
    <ligand>
        <name>Mg(2+)</name>
        <dbReference type="ChEBI" id="CHEBI:18420"/>
    </ligand>
</feature>
<feature type="binding site" evidence="11">
    <location>
        <position position="334"/>
    </location>
    <ligand>
        <name>(2R)-2-phosphoglycerate</name>
        <dbReference type="ChEBI" id="CHEBI:58289"/>
    </ligand>
</feature>
<evidence type="ECO:0000313" key="17">
    <source>
        <dbReference type="EMBL" id="TDQ54846.1"/>
    </source>
</evidence>
<dbReference type="SUPFAM" id="SSF51604">
    <property type="entry name" value="Enolase C-terminal domain-like"/>
    <property type="match status" value="1"/>
</dbReference>
<feature type="binding site" evidence="11">
    <location>
        <position position="363"/>
    </location>
    <ligand>
        <name>(2R)-2-phosphoglycerate</name>
        <dbReference type="ChEBI" id="CHEBI:58289"/>
    </ligand>
</feature>
<feature type="binding site" evidence="11">
    <location>
        <position position="162"/>
    </location>
    <ligand>
        <name>(2R)-2-phosphoglycerate</name>
        <dbReference type="ChEBI" id="CHEBI:58289"/>
    </ligand>
</feature>
<feature type="domain" description="Enolase C-terminal TIM barrel" evidence="15">
    <location>
        <begin position="138"/>
        <end position="422"/>
    </location>
</feature>
<feature type="binding site" evidence="13">
    <location>
        <position position="154"/>
    </location>
    <ligand>
        <name>substrate</name>
    </ligand>
</feature>
<dbReference type="EC" id="4.2.1.11" evidence="3 11"/>
<dbReference type="GO" id="GO:0009986">
    <property type="term" value="C:cell surface"/>
    <property type="evidence" value="ECO:0007669"/>
    <property type="project" value="UniProtKB-SubCell"/>
</dbReference>
<accession>A0A4R6V6W8</accession>
<feature type="binding site" evidence="13">
    <location>
        <position position="282"/>
    </location>
    <ligand>
        <name>substrate</name>
    </ligand>
</feature>
<feature type="binding site" evidence="11">
    <location>
        <position position="364"/>
    </location>
    <ligand>
        <name>(2R)-2-phosphoglycerate</name>
        <dbReference type="ChEBI" id="CHEBI:58289"/>
    </ligand>
</feature>
<dbReference type="InterPro" id="IPR029017">
    <property type="entry name" value="Enolase-like_N"/>
</dbReference>
<protein>
    <recommendedName>
        <fullName evidence="4 11">Enolase</fullName>
        <ecNumber evidence="3 11">4.2.1.11</ecNumber>
    </recommendedName>
    <alternativeName>
        <fullName evidence="11">2-phospho-D-glycerate hydro-lyase</fullName>
    </alternativeName>
    <alternativeName>
        <fullName evidence="11">2-phosphoglycerate dehydratase</fullName>
    </alternativeName>
</protein>
<keyword evidence="9 11" id="KW-0324">Glycolysis</keyword>
<feature type="active site" description="Proton donor" evidence="11 12">
    <location>
        <position position="204"/>
    </location>
</feature>
<sequence length="427" mass="45257">MSSIEAVQAREILDSRGNPTVEVEVLLDDGTTARAAVPSGASTGQFEAVELRDGGDRYGGKGVEKAVTAVNEEIADELLGYGPEEQRLIDRALIDLDGTPDKSRVGANAILGASLAVAKAAADSADLPLFRYIGGPNAHVLPVPMMNILNGGAHADTNVDIQEFMIAPIGAPSFREAVRWGAEVYQALKSVLKAHGLATGVGDEGGFAPDLESNRAALDLIVEAIEKAGYTPGRDIALALDVAATEFHSDGAYQFEGKSRSSEEMAAYYGELVDAYPLVSIEDPLDEEDWEGWKTLTRALGDRVQLVGDDLFVTNPERLQRGIVEGAANSLLVKVNQIGTLTETLDAVSLAQRSGYTAMISHRSGETEDTTIADIAVATNAGQIKTGAPARSERVAKYNQLLRIEEELDDAAVYAGAGAFPRFARKG</sequence>
<dbReference type="CDD" id="cd03313">
    <property type="entry name" value="enolase"/>
    <property type="match status" value="1"/>
</dbReference>
<feature type="binding site" evidence="13">
    <location>
        <position position="309"/>
    </location>
    <ligand>
        <name>substrate</name>
    </ligand>
</feature>
<dbReference type="InterPro" id="IPR000941">
    <property type="entry name" value="Enolase"/>
</dbReference>
<evidence type="ECO:0000256" key="10">
    <source>
        <dbReference type="ARBA" id="ARBA00023239"/>
    </source>
</evidence>
<evidence type="ECO:0000256" key="7">
    <source>
        <dbReference type="ARBA" id="ARBA00022723"/>
    </source>
</evidence>
<reference evidence="17 18" key="1">
    <citation type="submission" date="2019-03" db="EMBL/GenBank/DDBJ databases">
        <title>Genomic Encyclopedia of Type Strains, Phase IV (KMG-IV): sequencing the most valuable type-strain genomes for metagenomic binning, comparative biology and taxonomic classification.</title>
        <authorList>
            <person name="Goeker M."/>
        </authorList>
    </citation>
    <scope>NUCLEOTIDE SEQUENCE [LARGE SCALE GENOMIC DNA]</scope>
    <source>
        <strain evidence="17 18">DSM 46770</strain>
    </source>
</reference>
<dbReference type="SUPFAM" id="SSF54826">
    <property type="entry name" value="Enolase N-terminal domain-like"/>
    <property type="match status" value="1"/>
</dbReference>
<feature type="binding site" evidence="11 14">
    <location>
        <position position="309"/>
    </location>
    <ligand>
        <name>Mg(2+)</name>
        <dbReference type="ChEBI" id="CHEBI:18420"/>
    </ligand>
</feature>
<feature type="binding site" evidence="13">
    <location>
        <position position="385"/>
    </location>
    <ligand>
        <name>substrate</name>
    </ligand>
</feature>
<comment type="similarity">
    <text evidence="2 11">Belongs to the enolase family.</text>
</comment>
<evidence type="ECO:0000256" key="12">
    <source>
        <dbReference type="PIRSR" id="PIRSR001400-1"/>
    </source>
</evidence>
<keyword evidence="18" id="KW-1185">Reference proteome</keyword>
<dbReference type="GO" id="GO:0006096">
    <property type="term" value="P:glycolytic process"/>
    <property type="evidence" value="ECO:0007669"/>
    <property type="project" value="UniProtKB-UniRule"/>
</dbReference>
<evidence type="ECO:0000256" key="1">
    <source>
        <dbReference type="ARBA" id="ARBA00005031"/>
    </source>
</evidence>
<dbReference type="GO" id="GO:0000015">
    <property type="term" value="C:phosphopyruvate hydratase complex"/>
    <property type="evidence" value="ECO:0007669"/>
    <property type="project" value="InterPro"/>
</dbReference>
<feature type="active site" description="Proton acceptor" evidence="11 12">
    <location>
        <position position="334"/>
    </location>
</feature>
<keyword evidence="7 11" id="KW-0479">Metal-binding</keyword>
<comment type="pathway">
    <text evidence="1 11">Carbohydrate degradation; glycolysis; pyruvate from D-glyceraldehyde 3-phosphate: step 4/5.</text>
</comment>
<dbReference type="InterPro" id="IPR020809">
    <property type="entry name" value="Enolase_CS"/>
</dbReference>
<dbReference type="UniPathway" id="UPA00109">
    <property type="reaction ID" value="UER00187"/>
</dbReference>
<dbReference type="SFLD" id="SFLDS00001">
    <property type="entry name" value="Enolase"/>
    <property type="match status" value="1"/>
</dbReference>
<dbReference type="FunFam" id="3.30.390.10:FF:000001">
    <property type="entry name" value="Enolase"/>
    <property type="match status" value="1"/>
</dbReference>
<dbReference type="GO" id="GO:0004634">
    <property type="term" value="F:phosphopyruvate hydratase activity"/>
    <property type="evidence" value="ECO:0007669"/>
    <property type="project" value="UniProtKB-UniRule"/>
</dbReference>
<dbReference type="FunFam" id="3.20.20.120:FF:000001">
    <property type="entry name" value="Enolase"/>
    <property type="match status" value="1"/>
</dbReference>
<feature type="binding site" evidence="13">
    <location>
        <begin position="361"/>
        <end position="364"/>
    </location>
    <ligand>
        <name>substrate</name>
    </ligand>
</feature>
<comment type="catalytic activity">
    <reaction evidence="11">
        <text>(2R)-2-phosphoglycerate = phosphoenolpyruvate + H2O</text>
        <dbReference type="Rhea" id="RHEA:10164"/>
        <dbReference type="ChEBI" id="CHEBI:15377"/>
        <dbReference type="ChEBI" id="CHEBI:58289"/>
        <dbReference type="ChEBI" id="CHEBI:58702"/>
        <dbReference type="EC" id="4.2.1.11"/>
    </reaction>
</comment>
<dbReference type="SMART" id="SM01193">
    <property type="entry name" value="Enolase_N"/>
    <property type="match status" value="1"/>
</dbReference>
<dbReference type="SFLD" id="SFLDG00178">
    <property type="entry name" value="enolase"/>
    <property type="match status" value="1"/>
</dbReference>
<dbReference type="EMBL" id="SNYN01000001">
    <property type="protein sequence ID" value="TDQ54846.1"/>
    <property type="molecule type" value="Genomic_DNA"/>
</dbReference>
<evidence type="ECO:0000256" key="6">
    <source>
        <dbReference type="ARBA" id="ARBA00022525"/>
    </source>
</evidence>
<dbReference type="Pfam" id="PF00113">
    <property type="entry name" value="Enolase_C"/>
    <property type="match status" value="1"/>
</dbReference>
<dbReference type="SMART" id="SM01192">
    <property type="entry name" value="Enolase_C"/>
    <property type="match status" value="1"/>
</dbReference>
<evidence type="ECO:0000256" key="5">
    <source>
        <dbReference type="ARBA" id="ARBA00022490"/>
    </source>
</evidence>
<evidence type="ECO:0000256" key="4">
    <source>
        <dbReference type="ARBA" id="ARBA00017068"/>
    </source>
</evidence>
<dbReference type="GO" id="GO:0000287">
    <property type="term" value="F:magnesium ion binding"/>
    <property type="evidence" value="ECO:0007669"/>
    <property type="project" value="UniProtKB-UniRule"/>
</dbReference>
<dbReference type="PANTHER" id="PTHR11902:SF1">
    <property type="entry name" value="ENOLASE"/>
    <property type="match status" value="1"/>
</dbReference>
<dbReference type="Gene3D" id="3.20.20.120">
    <property type="entry name" value="Enolase-like C-terminal domain"/>
    <property type="match status" value="1"/>
</dbReference>
<dbReference type="NCBIfam" id="TIGR01060">
    <property type="entry name" value="eno"/>
    <property type="match status" value="1"/>
</dbReference>
<keyword evidence="6 11" id="KW-0964">Secreted</keyword>
<evidence type="ECO:0000259" key="15">
    <source>
        <dbReference type="SMART" id="SM01192"/>
    </source>
</evidence>
<evidence type="ECO:0000256" key="9">
    <source>
        <dbReference type="ARBA" id="ARBA00023152"/>
    </source>
</evidence>
<gene>
    <name evidence="11" type="primary">eno</name>
    <name evidence="17" type="ORF">EV190_101163</name>
</gene>
<dbReference type="OrthoDB" id="9804716at2"/>
<dbReference type="PROSITE" id="PS00164">
    <property type="entry name" value="ENOLASE"/>
    <property type="match status" value="1"/>
</dbReference>
<evidence type="ECO:0000313" key="18">
    <source>
        <dbReference type="Proteomes" id="UP000295281"/>
    </source>
</evidence>
<dbReference type="AlphaFoldDB" id="A0A4R6V6W8"/>
<evidence type="ECO:0000259" key="16">
    <source>
        <dbReference type="SMART" id="SM01193"/>
    </source>
</evidence>
<evidence type="ECO:0000256" key="14">
    <source>
        <dbReference type="PIRSR" id="PIRSR001400-3"/>
    </source>
</evidence>
<comment type="caution">
    <text evidence="17">The sequence shown here is derived from an EMBL/GenBank/DDBJ whole genome shotgun (WGS) entry which is preliminary data.</text>
</comment>